<dbReference type="InterPro" id="IPR040896">
    <property type="entry name" value="RPN5_C"/>
</dbReference>
<dbReference type="PROSITE" id="PS50250">
    <property type="entry name" value="PCI"/>
    <property type="match status" value="1"/>
</dbReference>
<dbReference type="SUPFAM" id="SSF46785">
    <property type="entry name" value="Winged helix' DNA-binding domain"/>
    <property type="match status" value="1"/>
</dbReference>
<proteinExistence type="inferred from homology"/>
<name>A0A0A9W254_LYGHE</name>
<dbReference type="Pfam" id="PF22241">
    <property type="entry name" value="PSMD12-CSN4_N"/>
    <property type="match status" value="1"/>
</dbReference>
<dbReference type="InterPro" id="IPR000717">
    <property type="entry name" value="PCI_dom"/>
</dbReference>
<dbReference type="EMBL" id="GBHO01041700">
    <property type="protein sequence ID" value="JAG01904.1"/>
    <property type="molecule type" value="Transcribed_RNA"/>
</dbReference>
<gene>
    <name evidence="4" type="primary">Psmd12_1</name>
    <name evidence="4" type="ORF">CM83_99795</name>
</gene>
<evidence type="ECO:0000259" key="3">
    <source>
        <dbReference type="PROSITE" id="PS50250"/>
    </source>
</evidence>
<keyword evidence="2 4" id="KW-0647">Proteasome</keyword>
<dbReference type="InterPro" id="IPR036390">
    <property type="entry name" value="WH_DNA-bd_sf"/>
</dbReference>
<feature type="domain" description="PCI" evidence="3">
    <location>
        <begin position="105"/>
        <end position="292"/>
    </location>
</feature>
<dbReference type="GO" id="GO:0008541">
    <property type="term" value="C:proteasome regulatory particle, lid subcomplex"/>
    <property type="evidence" value="ECO:0007669"/>
    <property type="project" value="TreeGrafter"/>
</dbReference>
<evidence type="ECO:0000256" key="1">
    <source>
        <dbReference type="ARBA" id="ARBA00006397"/>
    </source>
</evidence>
<dbReference type="AlphaFoldDB" id="A0A0A9W254"/>
<evidence type="ECO:0000313" key="4">
    <source>
        <dbReference type="EMBL" id="JAG01904.1"/>
    </source>
</evidence>
<dbReference type="Pfam" id="PF18098">
    <property type="entry name" value="RPN5_C"/>
    <property type="match status" value="1"/>
</dbReference>
<dbReference type="InterPro" id="IPR054559">
    <property type="entry name" value="PSMD12-CSN4-like_N"/>
</dbReference>
<dbReference type="PANTHER" id="PTHR10855:SF1">
    <property type="entry name" value="26S PROTEASOME NON-ATPASE REGULATORY SUBUNIT 12"/>
    <property type="match status" value="1"/>
</dbReference>
<dbReference type="PANTHER" id="PTHR10855">
    <property type="entry name" value="26S PROTEASOME NON-ATPASE REGULATORY SUBUNIT 12/COP9 SIGNALOSOME COMPLEX SUBUNIT 4"/>
    <property type="match status" value="1"/>
</dbReference>
<reference evidence="4" key="2">
    <citation type="submission" date="2014-07" db="EMBL/GenBank/DDBJ databases">
        <authorList>
            <person name="Hull J."/>
        </authorList>
    </citation>
    <scope>NUCLEOTIDE SEQUENCE</scope>
</reference>
<organism evidence="4">
    <name type="scientific">Lygus hesperus</name>
    <name type="common">Western plant bug</name>
    <dbReference type="NCBI Taxonomy" id="30085"/>
    <lineage>
        <taxon>Eukaryota</taxon>
        <taxon>Metazoa</taxon>
        <taxon>Ecdysozoa</taxon>
        <taxon>Arthropoda</taxon>
        <taxon>Hexapoda</taxon>
        <taxon>Insecta</taxon>
        <taxon>Pterygota</taxon>
        <taxon>Neoptera</taxon>
        <taxon>Paraneoptera</taxon>
        <taxon>Hemiptera</taxon>
        <taxon>Heteroptera</taxon>
        <taxon>Panheteroptera</taxon>
        <taxon>Cimicomorpha</taxon>
        <taxon>Miridae</taxon>
        <taxon>Mirini</taxon>
        <taxon>Lygus</taxon>
    </lineage>
</organism>
<evidence type="ECO:0000256" key="2">
    <source>
        <dbReference type="ARBA" id="ARBA00022942"/>
    </source>
</evidence>
<reference evidence="4" key="1">
    <citation type="journal article" date="2014" name="PLoS ONE">
        <title>Transcriptome-Based Identification of ABC Transporters in the Western Tarnished Plant Bug Lygus hesperus.</title>
        <authorList>
            <person name="Hull J.J."/>
            <person name="Chaney K."/>
            <person name="Geib S.M."/>
            <person name="Fabrick J.A."/>
            <person name="Brent C.S."/>
            <person name="Walsh D."/>
            <person name="Lavine L.C."/>
        </authorList>
    </citation>
    <scope>NUCLEOTIDE SEQUENCE</scope>
</reference>
<dbReference type="SMART" id="SM00088">
    <property type="entry name" value="PINT"/>
    <property type="match status" value="1"/>
</dbReference>
<dbReference type="Pfam" id="PF01399">
    <property type="entry name" value="PCI"/>
    <property type="match status" value="1"/>
</dbReference>
<dbReference type="GO" id="GO:0005737">
    <property type="term" value="C:cytoplasm"/>
    <property type="evidence" value="ECO:0007669"/>
    <property type="project" value="TreeGrafter"/>
</dbReference>
<dbReference type="Gene3D" id="1.10.10.10">
    <property type="entry name" value="Winged helix-like DNA-binding domain superfamily/Winged helix DNA-binding domain"/>
    <property type="match status" value="1"/>
</dbReference>
<dbReference type="InterPro" id="IPR036388">
    <property type="entry name" value="WH-like_DNA-bd_sf"/>
</dbReference>
<accession>A0A0A9W254</accession>
<dbReference type="InterPro" id="IPR040134">
    <property type="entry name" value="PSMD12/CSN4"/>
</dbReference>
<sequence length="332" mass="38535">MTTYDRAKYLLEQLRLCLKNNNYVRAELVSKKILSKQFSNPSWSDIRLTFYTLMLQLYAHENNYLEQAKLWKSIFDIYAAKSYKELIELNAQENDNKKNTSAMIDDNHDSLANKNLLELDDTVFPNSETVQLMQNALLETILFSILTVYNEEIQQIVNDLSQQKKILADLPLAKNLLNVLMTKDLVLWPLVDHDNHPIEDLVKQNPIFNSSLPDENNTQHDRWKDLHTRIVEKNIRTIASHYSQITLTRLSELLGISVEEAEDCLCTMTTGKQLRAKIDRPEGIVQFKFDRTPVEVLTEWTSGISKLFDLVENTANLIHKENMTHNIKSRVV</sequence>
<dbReference type="GO" id="GO:0005634">
    <property type="term" value="C:nucleus"/>
    <property type="evidence" value="ECO:0007669"/>
    <property type="project" value="UniProtKB-ARBA"/>
</dbReference>
<comment type="similarity">
    <text evidence="1">Belongs to the proteasome subunit p55 family.</text>
</comment>
<protein>
    <submittedName>
        <fullName evidence="4">26S proteasome non-ATPase regulatory subunit 12</fullName>
    </submittedName>
</protein>
<dbReference type="FunFam" id="1.10.10.10:FF:000070">
    <property type="entry name" value="26S proteasome non-ATPase regulatory subunit 12"/>
    <property type="match status" value="1"/>
</dbReference>